<evidence type="ECO:0008006" key="6">
    <source>
        <dbReference type="Google" id="ProtNLM"/>
    </source>
</evidence>
<keyword evidence="5" id="KW-1185">Reference proteome</keyword>
<dbReference type="RefSeq" id="WP_204845170.1">
    <property type="nucleotide sequence ID" value="NZ_JAFBCL010000001.1"/>
</dbReference>
<proteinExistence type="predicted"/>
<protein>
    <recommendedName>
        <fullName evidence="6">Secreted protein</fullName>
    </recommendedName>
</protein>
<organism evidence="3 4">
    <name type="scientific">Saccharothrix algeriensis</name>
    <dbReference type="NCBI Taxonomy" id="173560"/>
    <lineage>
        <taxon>Bacteria</taxon>
        <taxon>Bacillati</taxon>
        <taxon>Actinomycetota</taxon>
        <taxon>Actinomycetes</taxon>
        <taxon>Pseudonocardiales</taxon>
        <taxon>Pseudonocardiaceae</taxon>
        <taxon>Saccharothrix</taxon>
    </lineage>
</organism>
<evidence type="ECO:0000313" key="3">
    <source>
        <dbReference type="EMBL" id="QTR02835.1"/>
    </source>
</evidence>
<dbReference type="EMBL" id="CP072788">
    <property type="protein sequence ID" value="QTR02835.1"/>
    <property type="molecule type" value="Genomic_DNA"/>
</dbReference>
<keyword evidence="1" id="KW-0732">Signal</keyword>
<dbReference type="AlphaFoldDB" id="A0A8T8HW66"/>
<evidence type="ECO:0000256" key="1">
    <source>
        <dbReference type="SAM" id="SignalP"/>
    </source>
</evidence>
<feature type="chain" id="PRO_5035783253" description="Secreted protein" evidence="1">
    <location>
        <begin position="35"/>
        <end position="169"/>
    </location>
</feature>
<sequence>MRTREWQSGSRLGRLAAVVIAAVALVAAGPSAHAGTEAPGIDRPALSAHTPDTSVRTTATVSKGSWSCTLSANLPNRWYGGSGGGEQAFGDLNCSHVMPEIYIAVGLYRNGALIASTDSHKFSAALANAFPSKSPHVSATYESGAIAAVLWPDNTTAEIPQIYSPAISL</sequence>
<reference evidence="2 5" key="1">
    <citation type="submission" date="2021-01" db="EMBL/GenBank/DDBJ databases">
        <title>Sequencing the genomes of 1000 actinobacteria strains.</title>
        <authorList>
            <person name="Klenk H.-P."/>
        </authorList>
    </citation>
    <scope>NUCLEOTIDE SEQUENCE [LARGE SCALE GENOMIC DNA]</scope>
    <source>
        <strain evidence="2 5">DSM 44581</strain>
    </source>
</reference>
<gene>
    <name evidence="3" type="ORF">J7S33_28065</name>
    <name evidence="2" type="ORF">JOE68_005403</name>
</gene>
<evidence type="ECO:0000313" key="4">
    <source>
        <dbReference type="Proteomes" id="UP000671828"/>
    </source>
</evidence>
<dbReference type="Proteomes" id="UP001195724">
    <property type="component" value="Unassembled WGS sequence"/>
</dbReference>
<accession>A0A8T8HW66</accession>
<name>A0A8T8HW66_9PSEU</name>
<evidence type="ECO:0000313" key="5">
    <source>
        <dbReference type="Proteomes" id="UP001195724"/>
    </source>
</evidence>
<reference evidence="3" key="2">
    <citation type="submission" date="2021-04" db="EMBL/GenBank/DDBJ databases">
        <title>Saccharothrix algeriensis WGS.</title>
        <authorList>
            <person name="Stuskova K."/>
            <person name="Hakalova E."/>
            <person name="Tebbal A.B."/>
            <person name="Eichmeier A."/>
        </authorList>
    </citation>
    <scope>NUCLEOTIDE SEQUENCE</scope>
    <source>
        <strain evidence="3">NRRL B-24137</strain>
    </source>
</reference>
<dbReference type="Proteomes" id="UP000671828">
    <property type="component" value="Chromosome"/>
</dbReference>
<feature type="signal peptide" evidence="1">
    <location>
        <begin position="1"/>
        <end position="34"/>
    </location>
</feature>
<evidence type="ECO:0000313" key="2">
    <source>
        <dbReference type="EMBL" id="MBM7814538.1"/>
    </source>
</evidence>
<dbReference type="EMBL" id="JAFBCL010000001">
    <property type="protein sequence ID" value="MBM7814538.1"/>
    <property type="molecule type" value="Genomic_DNA"/>
</dbReference>